<evidence type="ECO:0000313" key="2">
    <source>
        <dbReference type="EMBL" id="BDA79259.1"/>
    </source>
</evidence>
<reference evidence="2 3" key="1">
    <citation type="submission" date="2021-08" db="EMBL/GenBank/DDBJ databases">
        <title>Complete genome sequence of Leptospira kobayashii strain E30.</title>
        <authorList>
            <person name="Nakao R."/>
            <person name="Nakamura S."/>
            <person name="Masuzawa T."/>
            <person name="Koizumi N."/>
        </authorList>
    </citation>
    <scope>NUCLEOTIDE SEQUENCE [LARGE SCALE GENOMIC DNA]</scope>
    <source>
        <strain evidence="2 3">E30</strain>
    </source>
</reference>
<name>A0ABM7UKA2_9LEPT</name>
<feature type="transmembrane region" description="Helical" evidence="1">
    <location>
        <begin position="31"/>
        <end position="51"/>
    </location>
</feature>
<sequence length="727" mass="84465">MKFPIALLSEEDLRAYFSIFLSILRKHQKTIYSFLALGGVFVLLSLIYIGFEYYLKTKRIPLVSVRAIVTETINKEIGKAVDLGVVDFSLREGLILEDLVISREEDFSFNAHLLKVKKVTFRLSSYFSNTPYVERIDFFSPNLVLENDEELEKKLIEYFQNTKIKEVVFHNTRINYKKGNSTILDWREGWDISFRRKNGKILVSYDNGWFWVPNATRVKGEGYFTEGKFSEYKFEFFWKNYPSEEAPLLVNYLFGTNVQSSVLSGEAITEKTSDESYVIKGEVEYENTNFYLPWINSYLVKGLRFKENFLFQENKETREYSSYDFQITIEDIVTSGKEILLQKNIRFDISDLEPLAELLQDSQTGNKVPLSGKLRGNLEIKETGEKNKWFKVAGEISGDSLSWNSPLLLIGNANLNLKLTEGNNLNLQAKGEVFGKPTSLELLSQLDWTRQKKTDGSFYYPLYSKSKGNLLIQDLVANNLSELFQSWKKETNEEIKERQEKLIPEEYFYQKKIYKYFLESMNLDLGLKISSFYPYEGAADQGEAKGSFVIKDGRLSFVFGLEKSTSKLNISSYFATKTPNFSFALLLDRYPWNESWMKVCGLELKPGIVSMDYSFASQGSDYYTLSKDGRINYYLKLENVIWEGEELWFKMNLPDALYKESYTIEFNLDHYFESDYVRNLSVISTSTDLKGYGQNKSGFFQYSFYGLMGENRGNWSFTEDDTRCVIK</sequence>
<dbReference type="RefSeq" id="WP_242935169.1">
    <property type="nucleotide sequence ID" value="NZ_AP025028.1"/>
</dbReference>
<keyword evidence="1" id="KW-0812">Transmembrane</keyword>
<accession>A0ABM7UKA2</accession>
<proteinExistence type="predicted"/>
<protein>
    <recommendedName>
        <fullName evidence="4">DUF3971 domain-containing protein</fullName>
    </recommendedName>
</protein>
<keyword evidence="3" id="KW-1185">Reference proteome</keyword>
<keyword evidence="1" id="KW-1133">Transmembrane helix</keyword>
<dbReference type="Proteomes" id="UP000245263">
    <property type="component" value="Chromosome 1"/>
</dbReference>
<evidence type="ECO:0000256" key="1">
    <source>
        <dbReference type="SAM" id="Phobius"/>
    </source>
</evidence>
<dbReference type="EMBL" id="AP025028">
    <property type="protein sequence ID" value="BDA79259.1"/>
    <property type="molecule type" value="Genomic_DNA"/>
</dbReference>
<evidence type="ECO:0008006" key="4">
    <source>
        <dbReference type="Google" id="ProtNLM"/>
    </source>
</evidence>
<evidence type="ECO:0000313" key="3">
    <source>
        <dbReference type="Proteomes" id="UP000245263"/>
    </source>
</evidence>
<organism evidence="2 3">
    <name type="scientific">Leptospira kobayashii</name>
    <dbReference type="NCBI Taxonomy" id="1917830"/>
    <lineage>
        <taxon>Bacteria</taxon>
        <taxon>Pseudomonadati</taxon>
        <taxon>Spirochaetota</taxon>
        <taxon>Spirochaetia</taxon>
        <taxon>Leptospirales</taxon>
        <taxon>Leptospiraceae</taxon>
        <taxon>Leptospira</taxon>
    </lineage>
</organism>
<dbReference type="NCBIfam" id="NF047517">
    <property type="entry name" value="LIC_12586_fam"/>
    <property type="match status" value="1"/>
</dbReference>
<gene>
    <name evidence="2" type="ORF">LPTSP3_g21890</name>
</gene>
<keyword evidence="1" id="KW-0472">Membrane</keyword>